<comment type="caution">
    <text evidence="1">The sequence shown here is derived from an EMBL/GenBank/DDBJ whole genome shotgun (WGS) entry which is preliminary data.</text>
</comment>
<keyword evidence="2" id="KW-1185">Reference proteome</keyword>
<organism evidence="1 2">
    <name type="scientific">Aphis craccivora</name>
    <name type="common">Cowpea aphid</name>
    <dbReference type="NCBI Taxonomy" id="307492"/>
    <lineage>
        <taxon>Eukaryota</taxon>
        <taxon>Metazoa</taxon>
        <taxon>Ecdysozoa</taxon>
        <taxon>Arthropoda</taxon>
        <taxon>Hexapoda</taxon>
        <taxon>Insecta</taxon>
        <taxon>Pterygota</taxon>
        <taxon>Neoptera</taxon>
        <taxon>Paraneoptera</taxon>
        <taxon>Hemiptera</taxon>
        <taxon>Sternorrhyncha</taxon>
        <taxon>Aphidomorpha</taxon>
        <taxon>Aphidoidea</taxon>
        <taxon>Aphididae</taxon>
        <taxon>Aphidini</taxon>
        <taxon>Aphis</taxon>
        <taxon>Aphis</taxon>
    </lineage>
</organism>
<sequence>MSVDWTMLFNPYISDFGIKVAGILNVRDRVNLYIAGLLNVRDALLKSNGYDCIGICRQLVQNNDLNGLKFIYNNRHIWIGYKIWDEKTCSLAAKGGYLDCLQYAHENGCPWNRETCEAAAEYGHLN</sequence>
<feature type="non-terminal residue" evidence="1">
    <location>
        <position position="126"/>
    </location>
</feature>
<evidence type="ECO:0000313" key="1">
    <source>
        <dbReference type="EMBL" id="KAF0770833.1"/>
    </source>
</evidence>
<accession>A0A6G0ZIS1</accession>
<evidence type="ECO:0000313" key="2">
    <source>
        <dbReference type="Proteomes" id="UP000478052"/>
    </source>
</evidence>
<proteinExistence type="predicted"/>
<dbReference type="Proteomes" id="UP000478052">
    <property type="component" value="Unassembled WGS sequence"/>
</dbReference>
<name>A0A6G0ZIS1_APHCR</name>
<dbReference type="OrthoDB" id="6620615at2759"/>
<reference evidence="1 2" key="1">
    <citation type="submission" date="2019-08" db="EMBL/GenBank/DDBJ databases">
        <title>Whole genome of Aphis craccivora.</title>
        <authorList>
            <person name="Voronova N.V."/>
            <person name="Shulinski R.S."/>
            <person name="Bandarenka Y.V."/>
            <person name="Zhorov D.G."/>
            <person name="Warner D."/>
        </authorList>
    </citation>
    <scope>NUCLEOTIDE SEQUENCE [LARGE SCALE GENOMIC DNA]</scope>
    <source>
        <strain evidence="1">180601</strain>
        <tissue evidence="1">Whole Body</tissue>
    </source>
</reference>
<protein>
    <submittedName>
        <fullName evidence="1">Uncharacterized protein</fullName>
    </submittedName>
</protein>
<dbReference type="EMBL" id="VUJU01000380">
    <property type="protein sequence ID" value="KAF0770833.1"/>
    <property type="molecule type" value="Genomic_DNA"/>
</dbReference>
<gene>
    <name evidence="1" type="ORF">FWK35_00018171</name>
</gene>
<dbReference type="SUPFAM" id="SSF140860">
    <property type="entry name" value="Pseudo ankyrin repeat-like"/>
    <property type="match status" value="1"/>
</dbReference>
<dbReference type="AlphaFoldDB" id="A0A6G0ZIS1"/>